<accession>D7FS32</accession>
<evidence type="ECO:0000313" key="3">
    <source>
        <dbReference type="Proteomes" id="UP000002630"/>
    </source>
</evidence>
<dbReference type="InParanoid" id="D7FS32"/>
<dbReference type="OrthoDB" id="2020192at2759"/>
<keyword evidence="1" id="KW-0472">Membrane</keyword>
<feature type="transmembrane region" description="Helical" evidence="1">
    <location>
        <begin position="86"/>
        <end position="108"/>
    </location>
</feature>
<dbReference type="Proteomes" id="UP000002630">
    <property type="component" value="Unassembled WGS sequence"/>
</dbReference>
<dbReference type="AlphaFoldDB" id="D7FS32"/>
<sequence length="142" mass="14474">MLNGLWYSGGIAFVMLGPMGAVPAGSGIEGTIAASVKQLGKVIGLVWLGSQATKPVRLALAVLTAPAADRLIASTQRRLGLKKKNAVSLLVAVIFGSTAAFCLAVLAYGVARAAMVSTVASAGSPSSSAAFLIRRRMMEGQQ</sequence>
<proteinExistence type="predicted"/>
<evidence type="ECO:0000313" key="2">
    <source>
        <dbReference type="EMBL" id="CBJ30973.1"/>
    </source>
</evidence>
<evidence type="ECO:0000256" key="1">
    <source>
        <dbReference type="SAM" id="Phobius"/>
    </source>
</evidence>
<dbReference type="EMBL" id="FN649760">
    <property type="protein sequence ID" value="CBJ30973.1"/>
    <property type="molecule type" value="Genomic_DNA"/>
</dbReference>
<keyword evidence="3" id="KW-1185">Reference proteome</keyword>
<feature type="transmembrane region" description="Helical" evidence="1">
    <location>
        <begin position="114"/>
        <end position="133"/>
    </location>
</feature>
<protein>
    <submittedName>
        <fullName evidence="2">Uncharacterized protein</fullName>
    </submittedName>
</protein>
<gene>
    <name evidence="2" type="ORF">Esi_0227_0012</name>
</gene>
<keyword evidence="1" id="KW-1133">Transmembrane helix</keyword>
<name>D7FS32_ECTSI</name>
<keyword evidence="1" id="KW-0812">Transmembrane</keyword>
<feature type="transmembrane region" description="Helical" evidence="1">
    <location>
        <begin position="6"/>
        <end position="28"/>
    </location>
</feature>
<organism evidence="2 3">
    <name type="scientific">Ectocarpus siliculosus</name>
    <name type="common">Brown alga</name>
    <name type="synonym">Conferva siliculosa</name>
    <dbReference type="NCBI Taxonomy" id="2880"/>
    <lineage>
        <taxon>Eukaryota</taxon>
        <taxon>Sar</taxon>
        <taxon>Stramenopiles</taxon>
        <taxon>Ochrophyta</taxon>
        <taxon>PX clade</taxon>
        <taxon>Phaeophyceae</taxon>
        <taxon>Ectocarpales</taxon>
        <taxon>Ectocarpaceae</taxon>
        <taxon>Ectocarpus</taxon>
    </lineage>
</organism>
<reference evidence="2 3" key="1">
    <citation type="journal article" date="2010" name="Nature">
        <title>The Ectocarpus genome and the independent evolution of multicellularity in brown algae.</title>
        <authorList>
            <person name="Cock J.M."/>
            <person name="Sterck L."/>
            <person name="Rouze P."/>
            <person name="Scornet D."/>
            <person name="Allen A.E."/>
            <person name="Amoutzias G."/>
            <person name="Anthouard V."/>
            <person name="Artiguenave F."/>
            <person name="Aury J.M."/>
            <person name="Badger J.H."/>
            <person name="Beszteri B."/>
            <person name="Billiau K."/>
            <person name="Bonnet E."/>
            <person name="Bothwell J.H."/>
            <person name="Bowler C."/>
            <person name="Boyen C."/>
            <person name="Brownlee C."/>
            <person name="Carrano C.J."/>
            <person name="Charrier B."/>
            <person name="Cho G.Y."/>
            <person name="Coelho S.M."/>
            <person name="Collen J."/>
            <person name="Corre E."/>
            <person name="Da Silva C."/>
            <person name="Delage L."/>
            <person name="Delaroque N."/>
            <person name="Dittami S.M."/>
            <person name="Doulbeau S."/>
            <person name="Elias M."/>
            <person name="Farnham G."/>
            <person name="Gachon C.M."/>
            <person name="Gschloessl B."/>
            <person name="Heesch S."/>
            <person name="Jabbari K."/>
            <person name="Jubin C."/>
            <person name="Kawai H."/>
            <person name="Kimura K."/>
            <person name="Kloareg B."/>
            <person name="Kupper F.C."/>
            <person name="Lang D."/>
            <person name="Le Bail A."/>
            <person name="Leblanc C."/>
            <person name="Lerouge P."/>
            <person name="Lohr M."/>
            <person name="Lopez P.J."/>
            <person name="Martens C."/>
            <person name="Maumus F."/>
            <person name="Michel G."/>
            <person name="Miranda-Saavedra D."/>
            <person name="Morales J."/>
            <person name="Moreau H."/>
            <person name="Motomura T."/>
            <person name="Nagasato C."/>
            <person name="Napoli C.A."/>
            <person name="Nelson D.R."/>
            <person name="Nyvall-Collen P."/>
            <person name="Peters A.F."/>
            <person name="Pommier C."/>
            <person name="Potin P."/>
            <person name="Poulain J."/>
            <person name="Quesneville H."/>
            <person name="Read B."/>
            <person name="Rensing S.A."/>
            <person name="Ritter A."/>
            <person name="Rousvoal S."/>
            <person name="Samanta M."/>
            <person name="Samson G."/>
            <person name="Schroeder D.C."/>
            <person name="Segurens B."/>
            <person name="Strittmatter M."/>
            <person name="Tonon T."/>
            <person name="Tregear J.W."/>
            <person name="Valentin K."/>
            <person name="von Dassow P."/>
            <person name="Yamagishi T."/>
            <person name="Van de Peer Y."/>
            <person name="Wincker P."/>
        </authorList>
    </citation>
    <scope>NUCLEOTIDE SEQUENCE [LARGE SCALE GENOMIC DNA]</scope>
    <source>
        <strain evidence="3">Ec32 / CCAP1310/4</strain>
    </source>
</reference>